<comment type="caution">
    <text evidence="1">The sequence shown here is derived from an EMBL/GenBank/DDBJ whole genome shotgun (WGS) entry which is preliminary data.</text>
</comment>
<evidence type="ECO:0008006" key="3">
    <source>
        <dbReference type="Google" id="ProtNLM"/>
    </source>
</evidence>
<organism evidence="1 2">
    <name type="scientific">Aquipseudomonas alcaligenes</name>
    <name type="common">Pseudomonas alcaligenes</name>
    <dbReference type="NCBI Taxonomy" id="43263"/>
    <lineage>
        <taxon>Bacteria</taxon>
        <taxon>Pseudomonadati</taxon>
        <taxon>Pseudomonadota</taxon>
        <taxon>Gammaproteobacteria</taxon>
        <taxon>Pseudomonadales</taxon>
        <taxon>Pseudomonadaceae</taxon>
        <taxon>Aquipseudomonas</taxon>
    </lineage>
</organism>
<accession>A0A2V4MB85</accession>
<proteinExistence type="predicted"/>
<evidence type="ECO:0000313" key="2">
    <source>
        <dbReference type="Proteomes" id="UP000248146"/>
    </source>
</evidence>
<sequence>MDIRIRQLSTANGPRWQVCLDQHGVSFRSEREALEFIATLETRLKAPHPLPWRDSGATRNAS</sequence>
<reference evidence="1 2" key="1">
    <citation type="submission" date="2018-06" db="EMBL/GenBank/DDBJ databases">
        <title>Pseudomonas diversity within urban Lake Michigan freshwaters.</title>
        <authorList>
            <person name="Batrich M."/>
            <person name="Hatzopoulos T."/>
            <person name="Putonti C."/>
        </authorList>
    </citation>
    <scope>NUCLEOTIDE SEQUENCE [LARGE SCALE GENOMIC DNA]</scope>
    <source>
        <strain evidence="1 2">MB-090714</strain>
    </source>
</reference>
<name>A0A2V4MB85_AQUAC</name>
<protein>
    <recommendedName>
        <fullName evidence="3">DUF2188 domain-containing protein</fullName>
    </recommendedName>
</protein>
<dbReference type="AlphaFoldDB" id="A0A2V4MB85"/>
<dbReference type="Proteomes" id="UP000248146">
    <property type="component" value="Unassembled WGS sequence"/>
</dbReference>
<gene>
    <name evidence="1" type="ORF">DMO17_06655</name>
</gene>
<dbReference type="RefSeq" id="WP_110681713.1">
    <property type="nucleotide sequence ID" value="NZ_QJRX01000003.1"/>
</dbReference>
<dbReference type="OrthoDB" id="6966833at2"/>
<dbReference type="EMBL" id="QJRX01000003">
    <property type="protein sequence ID" value="PYC27416.1"/>
    <property type="molecule type" value="Genomic_DNA"/>
</dbReference>
<evidence type="ECO:0000313" key="1">
    <source>
        <dbReference type="EMBL" id="PYC27416.1"/>
    </source>
</evidence>